<dbReference type="STRING" id="210143.A0A1R3J0Y2"/>
<dbReference type="AlphaFoldDB" id="A0A1R3J0Y2"/>
<proteinExistence type="predicted"/>
<evidence type="ECO:0000313" key="1">
    <source>
        <dbReference type="EMBL" id="OMO88481.1"/>
    </source>
</evidence>
<organism evidence="1 2">
    <name type="scientific">Corchorus capsularis</name>
    <name type="common">Jute</name>
    <dbReference type="NCBI Taxonomy" id="210143"/>
    <lineage>
        <taxon>Eukaryota</taxon>
        <taxon>Viridiplantae</taxon>
        <taxon>Streptophyta</taxon>
        <taxon>Embryophyta</taxon>
        <taxon>Tracheophyta</taxon>
        <taxon>Spermatophyta</taxon>
        <taxon>Magnoliopsida</taxon>
        <taxon>eudicotyledons</taxon>
        <taxon>Gunneridae</taxon>
        <taxon>Pentapetalae</taxon>
        <taxon>rosids</taxon>
        <taxon>malvids</taxon>
        <taxon>Malvales</taxon>
        <taxon>Malvaceae</taxon>
        <taxon>Grewioideae</taxon>
        <taxon>Apeibeae</taxon>
        <taxon>Corchorus</taxon>
    </lineage>
</organism>
<dbReference type="EMBL" id="AWWV01008980">
    <property type="protein sequence ID" value="OMO88481.1"/>
    <property type="molecule type" value="Genomic_DNA"/>
</dbReference>
<gene>
    <name evidence="1" type="ORF">CCACVL1_08347</name>
</gene>
<dbReference type="Gramene" id="OMO88481">
    <property type="protein sequence ID" value="OMO88481"/>
    <property type="gene ID" value="CCACVL1_08347"/>
</dbReference>
<name>A0A1R3J0Y2_COCAP</name>
<protein>
    <submittedName>
        <fullName evidence="1">Kelch repeat-containing serine/threonine phosphoesterase family protein</fullName>
    </submittedName>
</protein>
<accession>A0A1R3J0Y2</accession>
<dbReference type="Proteomes" id="UP000188268">
    <property type="component" value="Unassembled WGS sequence"/>
</dbReference>
<reference evidence="1 2" key="1">
    <citation type="submission" date="2013-09" db="EMBL/GenBank/DDBJ databases">
        <title>Corchorus capsularis genome sequencing.</title>
        <authorList>
            <person name="Alam M."/>
            <person name="Haque M.S."/>
            <person name="Islam M.S."/>
            <person name="Emdad E.M."/>
            <person name="Islam M.M."/>
            <person name="Ahmed B."/>
            <person name="Halim A."/>
            <person name="Hossen Q.M.M."/>
            <person name="Hossain M.Z."/>
            <person name="Ahmed R."/>
            <person name="Khan M.M."/>
            <person name="Islam R."/>
            <person name="Rashid M.M."/>
            <person name="Khan S.A."/>
            <person name="Rahman M.S."/>
            <person name="Alam M."/>
        </authorList>
    </citation>
    <scope>NUCLEOTIDE SEQUENCE [LARGE SCALE GENOMIC DNA]</scope>
    <source>
        <strain evidence="2">cv. CVL-1</strain>
        <tissue evidence="1">Whole seedling</tissue>
    </source>
</reference>
<sequence length="101" mass="11057">MHGEEKVDLIDGSSSLDNAYISFRLLQLQRLGGALGGLDRELSSDQFENEGSRFSYGTSESATVNQSKKERFQGFDCFLASVESKLDKDAEMIVACSAGEH</sequence>
<keyword evidence="2" id="KW-1185">Reference proteome</keyword>
<evidence type="ECO:0000313" key="2">
    <source>
        <dbReference type="Proteomes" id="UP000188268"/>
    </source>
</evidence>
<comment type="caution">
    <text evidence="1">The sequence shown here is derived from an EMBL/GenBank/DDBJ whole genome shotgun (WGS) entry which is preliminary data.</text>
</comment>